<organism evidence="2 3">
    <name type="scientific">Iris pallida</name>
    <name type="common">Sweet iris</name>
    <dbReference type="NCBI Taxonomy" id="29817"/>
    <lineage>
        <taxon>Eukaryota</taxon>
        <taxon>Viridiplantae</taxon>
        <taxon>Streptophyta</taxon>
        <taxon>Embryophyta</taxon>
        <taxon>Tracheophyta</taxon>
        <taxon>Spermatophyta</taxon>
        <taxon>Magnoliopsida</taxon>
        <taxon>Liliopsida</taxon>
        <taxon>Asparagales</taxon>
        <taxon>Iridaceae</taxon>
        <taxon>Iridoideae</taxon>
        <taxon>Irideae</taxon>
        <taxon>Iris</taxon>
    </lineage>
</organism>
<protein>
    <submittedName>
        <fullName evidence="2">Reactive Intermediate Deaminase A, chloroplastic</fullName>
    </submittedName>
</protein>
<feature type="region of interest" description="Disordered" evidence="1">
    <location>
        <begin position="33"/>
        <end position="67"/>
    </location>
</feature>
<gene>
    <name evidence="2" type="ORF">M6B38_245345</name>
</gene>
<comment type="caution">
    <text evidence="2">The sequence shown here is derived from an EMBL/GenBank/DDBJ whole genome shotgun (WGS) entry which is preliminary data.</text>
</comment>
<evidence type="ECO:0000313" key="2">
    <source>
        <dbReference type="EMBL" id="KAJ6791216.1"/>
    </source>
</evidence>
<dbReference type="AlphaFoldDB" id="A0AAX6DHI6"/>
<name>A0AAX6DHI6_IRIPA</name>
<reference evidence="2" key="2">
    <citation type="submission" date="2023-04" db="EMBL/GenBank/DDBJ databases">
        <authorList>
            <person name="Bruccoleri R.E."/>
            <person name="Oakeley E.J."/>
            <person name="Faust A.-M."/>
            <person name="Dessus-Babus S."/>
            <person name="Altorfer M."/>
            <person name="Burckhardt D."/>
            <person name="Oertli M."/>
            <person name="Naumann U."/>
            <person name="Petersen F."/>
            <person name="Wong J."/>
        </authorList>
    </citation>
    <scope>NUCLEOTIDE SEQUENCE</scope>
    <source>
        <strain evidence="2">GSM-AAB239-AS_SAM_17_03QT</strain>
        <tissue evidence="2">Leaf</tissue>
    </source>
</reference>
<feature type="compositionally biased region" description="Pro residues" evidence="1">
    <location>
        <begin position="43"/>
        <end position="61"/>
    </location>
</feature>
<sequence length="87" mass="9638">MPLSEIATSLATSLPAPATMEISPSRRLRRWAPLRLRSSTADPSPPSPPPPLPDGPLPPSQPADSQYPLSWSLITKKLFRQKRHMPY</sequence>
<evidence type="ECO:0000313" key="3">
    <source>
        <dbReference type="Proteomes" id="UP001140949"/>
    </source>
</evidence>
<dbReference type="Proteomes" id="UP001140949">
    <property type="component" value="Unassembled WGS sequence"/>
</dbReference>
<dbReference type="EMBL" id="JANAVB010044536">
    <property type="protein sequence ID" value="KAJ6791216.1"/>
    <property type="molecule type" value="Genomic_DNA"/>
</dbReference>
<evidence type="ECO:0000256" key="1">
    <source>
        <dbReference type="SAM" id="MobiDB-lite"/>
    </source>
</evidence>
<accession>A0AAX6DHI6</accession>
<proteinExistence type="predicted"/>
<reference evidence="2" key="1">
    <citation type="journal article" date="2023" name="GigaByte">
        <title>Genome assembly of the bearded iris, Iris pallida Lam.</title>
        <authorList>
            <person name="Bruccoleri R.E."/>
            <person name="Oakeley E.J."/>
            <person name="Faust A.M.E."/>
            <person name="Altorfer M."/>
            <person name="Dessus-Babus S."/>
            <person name="Burckhardt D."/>
            <person name="Oertli M."/>
            <person name="Naumann U."/>
            <person name="Petersen F."/>
            <person name="Wong J."/>
        </authorList>
    </citation>
    <scope>NUCLEOTIDE SEQUENCE</scope>
    <source>
        <strain evidence="2">GSM-AAB239-AS_SAM_17_03QT</strain>
    </source>
</reference>
<keyword evidence="3" id="KW-1185">Reference proteome</keyword>